<accession>A0A6G1JJZ4</accession>
<feature type="signal peptide" evidence="1">
    <location>
        <begin position="1"/>
        <end position="18"/>
    </location>
</feature>
<organism evidence="2 3">
    <name type="scientific">Lentithecium fluviatile CBS 122367</name>
    <dbReference type="NCBI Taxonomy" id="1168545"/>
    <lineage>
        <taxon>Eukaryota</taxon>
        <taxon>Fungi</taxon>
        <taxon>Dikarya</taxon>
        <taxon>Ascomycota</taxon>
        <taxon>Pezizomycotina</taxon>
        <taxon>Dothideomycetes</taxon>
        <taxon>Pleosporomycetidae</taxon>
        <taxon>Pleosporales</taxon>
        <taxon>Massarineae</taxon>
        <taxon>Lentitheciaceae</taxon>
        <taxon>Lentithecium</taxon>
    </lineage>
</organism>
<gene>
    <name evidence="2" type="ORF">K458DRAFT_399772</name>
</gene>
<name>A0A6G1JJZ4_9PLEO</name>
<evidence type="ECO:0000313" key="2">
    <source>
        <dbReference type="EMBL" id="KAF2690465.1"/>
    </source>
</evidence>
<evidence type="ECO:0000256" key="1">
    <source>
        <dbReference type="SAM" id="SignalP"/>
    </source>
</evidence>
<keyword evidence="3" id="KW-1185">Reference proteome</keyword>
<dbReference type="EMBL" id="MU005571">
    <property type="protein sequence ID" value="KAF2690465.1"/>
    <property type="molecule type" value="Genomic_DNA"/>
</dbReference>
<reference evidence="2" key="1">
    <citation type="journal article" date="2020" name="Stud. Mycol.">
        <title>101 Dothideomycetes genomes: a test case for predicting lifestyles and emergence of pathogens.</title>
        <authorList>
            <person name="Haridas S."/>
            <person name="Albert R."/>
            <person name="Binder M."/>
            <person name="Bloem J."/>
            <person name="Labutti K."/>
            <person name="Salamov A."/>
            <person name="Andreopoulos B."/>
            <person name="Baker S."/>
            <person name="Barry K."/>
            <person name="Bills G."/>
            <person name="Bluhm B."/>
            <person name="Cannon C."/>
            <person name="Castanera R."/>
            <person name="Culley D."/>
            <person name="Daum C."/>
            <person name="Ezra D."/>
            <person name="Gonzalez J."/>
            <person name="Henrissat B."/>
            <person name="Kuo A."/>
            <person name="Liang C."/>
            <person name="Lipzen A."/>
            <person name="Lutzoni F."/>
            <person name="Magnuson J."/>
            <person name="Mondo S."/>
            <person name="Nolan M."/>
            <person name="Ohm R."/>
            <person name="Pangilinan J."/>
            <person name="Park H.-J."/>
            <person name="Ramirez L."/>
            <person name="Alfaro M."/>
            <person name="Sun H."/>
            <person name="Tritt A."/>
            <person name="Yoshinaga Y."/>
            <person name="Zwiers L.-H."/>
            <person name="Turgeon B."/>
            <person name="Goodwin S."/>
            <person name="Spatafora J."/>
            <person name="Crous P."/>
            <person name="Grigoriev I."/>
        </authorList>
    </citation>
    <scope>NUCLEOTIDE SEQUENCE</scope>
    <source>
        <strain evidence="2">CBS 122367</strain>
    </source>
</reference>
<dbReference type="Proteomes" id="UP000799291">
    <property type="component" value="Unassembled WGS sequence"/>
</dbReference>
<proteinExistence type="predicted"/>
<keyword evidence="1" id="KW-0732">Signal</keyword>
<evidence type="ECO:0000313" key="3">
    <source>
        <dbReference type="Proteomes" id="UP000799291"/>
    </source>
</evidence>
<sequence>MKLATLSTVAALATTALAAPAPPVRTETHYKTYYETRYIEVGTASTLTKSMCIATSTRILTTTVGLAARNTEAAATTTIPAFTATAGVTNKAKHTATAIPMRFLTMVAERDDVKCSSGPDPVCRDAMEKIDQEMYDGCWGC</sequence>
<dbReference type="AlphaFoldDB" id="A0A6G1JJZ4"/>
<protein>
    <submittedName>
        <fullName evidence="2">Uncharacterized protein</fullName>
    </submittedName>
</protein>
<feature type="chain" id="PRO_5026179870" evidence="1">
    <location>
        <begin position="19"/>
        <end position="141"/>
    </location>
</feature>